<dbReference type="SUPFAM" id="SSF55331">
    <property type="entry name" value="Tautomerase/MIF"/>
    <property type="match status" value="1"/>
</dbReference>
<dbReference type="Gene3D" id="3.30.429.10">
    <property type="entry name" value="Macrophage Migration Inhibitory Factor"/>
    <property type="match status" value="1"/>
</dbReference>
<protein>
    <submittedName>
        <fullName evidence="1">5-carboxymethyl-2-hydroxymuconate isomerase</fullName>
    </submittedName>
</protein>
<organism evidence="1 2">
    <name type="scientific">Vibrio xiamenensis</name>
    <dbReference type="NCBI Taxonomy" id="861298"/>
    <lineage>
        <taxon>Bacteria</taxon>
        <taxon>Pseudomonadati</taxon>
        <taxon>Pseudomonadota</taxon>
        <taxon>Gammaproteobacteria</taxon>
        <taxon>Vibrionales</taxon>
        <taxon>Vibrionaceae</taxon>
        <taxon>Vibrio</taxon>
    </lineage>
</organism>
<dbReference type="InterPro" id="IPR004220">
    <property type="entry name" value="5-COMe_2-OHmuconate_Isoase"/>
</dbReference>
<dbReference type="Proteomes" id="UP000198854">
    <property type="component" value="Unassembled WGS sequence"/>
</dbReference>
<sequence length="115" mass="13006">MPHLIMEYSNSVEERLNVSGLLEDLHQVVIDSGLFEIDSVKSRAQRYHHWLVGDAADSVDFIHLRLELLSGRTAEQKRGLAKSLIAVMRQSAGQIESLTVDIRDMDKDAFQRISS</sequence>
<reference evidence="2" key="1">
    <citation type="submission" date="2016-10" db="EMBL/GenBank/DDBJ databases">
        <authorList>
            <person name="Varghese N."/>
            <person name="Submissions S."/>
        </authorList>
    </citation>
    <scope>NUCLEOTIDE SEQUENCE [LARGE SCALE GENOMIC DNA]</scope>
    <source>
        <strain evidence="2">CGMCC 1.10228</strain>
    </source>
</reference>
<dbReference type="EMBL" id="FNDD01000013">
    <property type="protein sequence ID" value="SDH32308.1"/>
    <property type="molecule type" value="Genomic_DNA"/>
</dbReference>
<dbReference type="InterPro" id="IPR014347">
    <property type="entry name" value="Tautomerase/MIF_sf"/>
</dbReference>
<proteinExistence type="predicted"/>
<keyword evidence="2" id="KW-1185">Reference proteome</keyword>
<gene>
    <name evidence="1" type="ORF">SAMN04488136_11362</name>
</gene>
<dbReference type="GO" id="GO:0008704">
    <property type="term" value="F:5-carboxymethyl-2-hydroxymuconate delta-isomerase activity"/>
    <property type="evidence" value="ECO:0007669"/>
    <property type="project" value="InterPro"/>
</dbReference>
<dbReference type="PANTHER" id="PTHR37950:SF1">
    <property type="entry name" value="4-HYDROXYPHENYLACETATE CATABOLISM PROTEIN"/>
    <property type="match status" value="1"/>
</dbReference>
<dbReference type="STRING" id="861298.SAMN04488136_11362"/>
<evidence type="ECO:0000313" key="2">
    <source>
        <dbReference type="Proteomes" id="UP000198854"/>
    </source>
</evidence>
<accession>A0A1G8BGL5</accession>
<dbReference type="Pfam" id="PF02962">
    <property type="entry name" value="CHMI"/>
    <property type="match status" value="1"/>
</dbReference>
<dbReference type="PANTHER" id="PTHR37950">
    <property type="entry name" value="4-HYDROXYPHENYLACETATE CATABOLISM PROTEIN"/>
    <property type="match status" value="1"/>
</dbReference>
<dbReference type="OrthoDB" id="9814215at2"/>
<keyword evidence="1" id="KW-0413">Isomerase</keyword>
<dbReference type="CDD" id="cd00580">
    <property type="entry name" value="CHMI"/>
    <property type="match status" value="1"/>
</dbReference>
<evidence type="ECO:0000313" key="1">
    <source>
        <dbReference type="EMBL" id="SDH32308.1"/>
    </source>
</evidence>
<name>A0A1G8BGL5_9VIBR</name>
<dbReference type="RefSeq" id="WP_093274070.1">
    <property type="nucleotide sequence ID" value="NZ_FNDD01000013.1"/>
</dbReference>
<dbReference type="AlphaFoldDB" id="A0A1G8BGL5"/>